<dbReference type="PANTHER" id="PTHR12629">
    <property type="entry name" value="DIPHOSPHOINOSITOL POLYPHOSPHATE PHOSPHOHYDROLASE"/>
    <property type="match status" value="1"/>
</dbReference>
<dbReference type="CDD" id="cd04666">
    <property type="entry name" value="NUDIX_DIPP2_like_Nudt4"/>
    <property type="match status" value="1"/>
</dbReference>
<dbReference type="Proteomes" id="UP000683291">
    <property type="component" value="Chromosome 1"/>
</dbReference>
<dbReference type="GO" id="GO:0005737">
    <property type="term" value="C:cytoplasm"/>
    <property type="evidence" value="ECO:0007669"/>
    <property type="project" value="TreeGrafter"/>
</dbReference>
<dbReference type="GO" id="GO:1901909">
    <property type="term" value="P:diadenosine hexaphosphate catabolic process"/>
    <property type="evidence" value="ECO:0007669"/>
    <property type="project" value="TreeGrafter"/>
</dbReference>
<evidence type="ECO:0000313" key="6">
    <source>
        <dbReference type="EMBL" id="QUJ76938.1"/>
    </source>
</evidence>
<evidence type="ECO:0000256" key="4">
    <source>
        <dbReference type="ARBA" id="ARBA00022842"/>
    </source>
</evidence>
<dbReference type="GO" id="GO:0000298">
    <property type="term" value="F:endopolyphosphatase activity"/>
    <property type="evidence" value="ECO:0007669"/>
    <property type="project" value="TreeGrafter"/>
</dbReference>
<sequence length="159" mass="17639">MKHTFRSAWSGLLRPFQRPDRTPQVGALCLRARKGGAQVLLITSRDTGRWIIPKGWPMDGLSDARAAQQEAWEEAGVREGRVSAAPVGSFPYDKRKSDNRVIPVDVAVYRIEVDAMADDFPEANERTRRWVSPTQAAEMVDEPELAALLRGLEGQGPNA</sequence>
<dbReference type="KEGG" id="sual:KDD17_02460"/>
<evidence type="ECO:0000259" key="5">
    <source>
        <dbReference type="PROSITE" id="PS51462"/>
    </source>
</evidence>
<accession>A0A975PML7</accession>
<reference evidence="6" key="1">
    <citation type="submission" date="2021-04" db="EMBL/GenBank/DDBJ databases">
        <title>Complete genome sequence for Sulfitobacter sp. strain JK7-1.</title>
        <authorList>
            <person name="Park S.-J."/>
        </authorList>
    </citation>
    <scope>NUCLEOTIDE SEQUENCE</scope>
    <source>
        <strain evidence="6">JK7-1</strain>
    </source>
</reference>
<evidence type="ECO:0000256" key="1">
    <source>
        <dbReference type="ARBA" id="ARBA00001946"/>
    </source>
</evidence>
<keyword evidence="3 6" id="KW-0378">Hydrolase</keyword>
<dbReference type="GO" id="GO:0071543">
    <property type="term" value="P:diphosphoinositol polyphosphate metabolic process"/>
    <property type="evidence" value="ECO:0007669"/>
    <property type="project" value="TreeGrafter"/>
</dbReference>
<dbReference type="PROSITE" id="PS51462">
    <property type="entry name" value="NUDIX"/>
    <property type="match status" value="1"/>
</dbReference>
<keyword evidence="7" id="KW-1185">Reference proteome</keyword>
<dbReference type="Pfam" id="PF00293">
    <property type="entry name" value="NUDIX"/>
    <property type="match status" value="1"/>
</dbReference>
<keyword evidence="2" id="KW-0479">Metal-binding</keyword>
<dbReference type="AlphaFoldDB" id="A0A975PML7"/>
<dbReference type="EMBL" id="CP073581">
    <property type="protein sequence ID" value="QUJ76938.1"/>
    <property type="molecule type" value="Genomic_DNA"/>
</dbReference>
<dbReference type="GO" id="GO:1901907">
    <property type="term" value="P:diadenosine pentaphosphate catabolic process"/>
    <property type="evidence" value="ECO:0007669"/>
    <property type="project" value="TreeGrafter"/>
</dbReference>
<dbReference type="GO" id="GO:1901911">
    <property type="term" value="P:adenosine 5'-(hexahydrogen pentaphosphate) catabolic process"/>
    <property type="evidence" value="ECO:0007669"/>
    <property type="project" value="TreeGrafter"/>
</dbReference>
<dbReference type="GO" id="GO:0008486">
    <property type="term" value="F:diphosphoinositol-polyphosphate diphosphatase activity"/>
    <property type="evidence" value="ECO:0007669"/>
    <property type="project" value="TreeGrafter"/>
</dbReference>
<dbReference type="GO" id="GO:0046872">
    <property type="term" value="F:metal ion binding"/>
    <property type="evidence" value="ECO:0007669"/>
    <property type="project" value="UniProtKB-KW"/>
</dbReference>
<evidence type="ECO:0000313" key="7">
    <source>
        <dbReference type="Proteomes" id="UP000683291"/>
    </source>
</evidence>
<gene>
    <name evidence="6" type="ORF">KDD17_02460</name>
</gene>
<name>A0A975PML7_9RHOB</name>
<dbReference type="PANTHER" id="PTHR12629:SF0">
    <property type="entry name" value="DIPHOSPHOINOSITOL-POLYPHOSPHATE DIPHOSPHATASE"/>
    <property type="match status" value="1"/>
</dbReference>
<dbReference type="Gene3D" id="3.90.79.10">
    <property type="entry name" value="Nucleoside Triphosphate Pyrophosphohydrolase"/>
    <property type="match status" value="1"/>
</dbReference>
<evidence type="ECO:0000256" key="3">
    <source>
        <dbReference type="ARBA" id="ARBA00022801"/>
    </source>
</evidence>
<dbReference type="InterPro" id="IPR047198">
    <property type="entry name" value="DDP-like_NUDIX"/>
</dbReference>
<feature type="domain" description="Nudix hydrolase" evidence="5">
    <location>
        <begin position="20"/>
        <end position="153"/>
    </location>
</feature>
<dbReference type="GO" id="GO:0034432">
    <property type="term" value="F:bis(5'-adenosyl)-pentaphosphatase activity"/>
    <property type="evidence" value="ECO:0007669"/>
    <property type="project" value="TreeGrafter"/>
</dbReference>
<evidence type="ECO:0000256" key="2">
    <source>
        <dbReference type="ARBA" id="ARBA00022723"/>
    </source>
</evidence>
<proteinExistence type="predicted"/>
<comment type="cofactor">
    <cofactor evidence="1">
        <name>Mg(2+)</name>
        <dbReference type="ChEBI" id="CHEBI:18420"/>
    </cofactor>
</comment>
<keyword evidence="4" id="KW-0460">Magnesium</keyword>
<protein>
    <submittedName>
        <fullName evidence="6">NUDIX hydrolase</fullName>
    </submittedName>
</protein>
<dbReference type="GO" id="GO:0034431">
    <property type="term" value="F:bis(5'-adenosyl)-hexaphosphatase activity"/>
    <property type="evidence" value="ECO:0007669"/>
    <property type="project" value="TreeGrafter"/>
</dbReference>
<dbReference type="SUPFAM" id="SSF55811">
    <property type="entry name" value="Nudix"/>
    <property type="match status" value="1"/>
</dbReference>
<dbReference type="InterPro" id="IPR000086">
    <property type="entry name" value="NUDIX_hydrolase_dom"/>
</dbReference>
<organism evidence="6 7">
    <name type="scientific">Sulfitobacter albidus</name>
    <dbReference type="NCBI Taxonomy" id="2829501"/>
    <lineage>
        <taxon>Bacteria</taxon>
        <taxon>Pseudomonadati</taxon>
        <taxon>Pseudomonadota</taxon>
        <taxon>Alphaproteobacteria</taxon>
        <taxon>Rhodobacterales</taxon>
        <taxon>Roseobacteraceae</taxon>
        <taxon>Sulfitobacter</taxon>
    </lineage>
</organism>
<dbReference type="InterPro" id="IPR015797">
    <property type="entry name" value="NUDIX_hydrolase-like_dom_sf"/>
</dbReference>